<dbReference type="Pfam" id="PF01522">
    <property type="entry name" value="Polysacc_deac_1"/>
    <property type="match status" value="1"/>
</dbReference>
<protein>
    <submittedName>
        <fullName evidence="4">Polysaccharide deacetylase family protein</fullName>
    </submittedName>
</protein>
<proteinExistence type="predicted"/>
<gene>
    <name evidence="4" type="ORF">K5I29_07825</name>
</gene>
<sequence length="237" mass="27412">MSALPILMYHNLVATNQKSKGLSLSAEKLEKQLQFLHAAQYTTYHLAELQNQTKIAPKSVVLTFDDVTRNQLQYAVPLLVKYNMKATFFIPFQYVGGFDGWNAGTEAIMSVSDLQNLPKNIELGYHSFAHANFAQIDAQAMQTDFNLSEQFITENKLDVYPAFAYPYGKYPKKKEEEKQQFFKLLNQNKMQFGLRIGNRVNQFPFKNPYEILRIDIKGEDSLLKFKLKLKFGKLRLF</sequence>
<accession>A0ABY6LWX7</accession>
<dbReference type="InterPro" id="IPR002509">
    <property type="entry name" value="NODB_dom"/>
</dbReference>
<dbReference type="PROSITE" id="PS51677">
    <property type="entry name" value="NODB"/>
    <property type="match status" value="1"/>
</dbReference>
<dbReference type="Gene3D" id="3.20.20.370">
    <property type="entry name" value="Glycoside hydrolase/deacetylase"/>
    <property type="match status" value="1"/>
</dbReference>
<dbReference type="PANTHER" id="PTHR34216:SF3">
    <property type="entry name" value="POLY-BETA-1,6-N-ACETYL-D-GLUCOSAMINE N-DEACETYLASE"/>
    <property type="match status" value="1"/>
</dbReference>
<dbReference type="EMBL" id="CP081495">
    <property type="protein sequence ID" value="UYW00467.1"/>
    <property type="molecule type" value="Genomic_DNA"/>
</dbReference>
<dbReference type="RefSeq" id="WP_264432229.1">
    <property type="nucleotide sequence ID" value="NZ_CP081495.1"/>
</dbReference>
<keyword evidence="5" id="KW-1185">Reference proteome</keyword>
<keyword evidence="2" id="KW-0732">Signal</keyword>
<evidence type="ECO:0000259" key="3">
    <source>
        <dbReference type="PROSITE" id="PS51677"/>
    </source>
</evidence>
<name>A0ABY6LWX7_9FLAO</name>
<dbReference type="InterPro" id="IPR011330">
    <property type="entry name" value="Glyco_hydro/deAcase_b/a-brl"/>
</dbReference>
<evidence type="ECO:0000256" key="2">
    <source>
        <dbReference type="ARBA" id="ARBA00022729"/>
    </source>
</evidence>
<dbReference type="CDD" id="cd10918">
    <property type="entry name" value="CE4_NodB_like_5s_6s"/>
    <property type="match status" value="1"/>
</dbReference>
<evidence type="ECO:0000256" key="1">
    <source>
        <dbReference type="ARBA" id="ARBA00004613"/>
    </source>
</evidence>
<organism evidence="4 5">
    <name type="scientific">Flavobacterium agricola</name>
    <dbReference type="NCBI Taxonomy" id="2870839"/>
    <lineage>
        <taxon>Bacteria</taxon>
        <taxon>Pseudomonadati</taxon>
        <taxon>Bacteroidota</taxon>
        <taxon>Flavobacteriia</taxon>
        <taxon>Flavobacteriales</taxon>
        <taxon>Flavobacteriaceae</taxon>
        <taxon>Flavobacterium</taxon>
    </lineage>
</organism>
<evidence type="ECO:0000313" key="4">
    <source>
        <dbReference type="EMBL" id="UYW00467.1"/>
    </source>
</evidence>
<dbReference type="InterPro" id="IPR051398">
    <property type="entry name" value="Polysacch_Deacetylase"/>
</dbReference>
<dbReference type="PANTHER" id="PTHR34216">
    <property type="match status" value="1"/>
</dbReference>
<evidence type="ECO:0000313" key="5">
    <source>
        <dbReference type="Proteomes" id="UP001163328"/>
    </source>
</evidence>
<dbReference type="SUPFAM" id="SSF88713">
    <property type="entry name" value="Glycoside hydrolase/deacetylase"/>
    <property type="match status" value="1"/>
</dbReference>
<feature type="domain" description="NodB homology" evidence="3">
    <location>
        <begin position="58"/>
        <end position="237"/>
    </location>
</feature>
<reference evidence="4" key="1">
    <citation type="submission" date="2021-08" db="EMBL/GenBank/DDBJ databases">
        <title>Flavobacterium sp. strain CC-SYL302.</title>
        <authorList>
            <person name="Lin S.-Y."/>
            <person name="Lee T.-H."/>
            <person name="Young C.-C."/>
        </authorList>
    </citation>
    <scope>NUCLEOTIDE SEQUENCE</scope>
    <source>
        <strain evidence="4">CC-SYL302</strain>
    </source>
</reference>
<comment type="subcellular location">
    <subcellularLocation>
        <location evidence="1">Secreted</location>
    </subcellularLocation>
</comment>
<dbReference type="Proteomes" id="UP001163328">
    <property type="component" value="Chromosome"/>
</dbReference>